<evidence type="ECO:0000313" key="2">
    <source>
        <dbReference type="Proteomes" id="UP001168096"/>
    </source>
</evidence>
<protein>
    <submittedName>
        <fullName evidence="1">Uncharacterized protein</fullName>
    </submittedName>
</protein>
<name>A0ACC7MKS8_9BURK</name>
<dbReference type="EMBL" id="JASNRB020000049">
    <property type="protein sequence ID" value="MFJ1472474.1"/>
    <property type="molecule type" value="Genomic_DNA"/>
</dbReference>
<organism evidence="1 2">
    <name type="scientific">Massilia orientalis</name>
    <dbReference type="NCBI Taxonomy" id="3050128"/>
    <lineage>
        <taxon>Bacteria</taxon>
        <taxon>Pseudomonadati</taxon>
        <taxon>Pseudomonadota</taxon>
        <taxon>Betaproteobacteria</taxon>
        <taxon>Burkholderiales</taxon>
        <taxon>Oxalobacteraceae</taxon>
        <taxon>Telluria group</taxon>
        <taxon>Massilia</taxon>
    </lineage>
</organism>
<accession>A0ACC7MKS8</accession>
<gene>
    <name evidence="1" type="ORF">QPK29_032590</name>
</gene>
<keyword evidence="2" id="KW-1185">Reference proteome</keyword>
<comment type="caution">
    <text evidence="1">The sequence shown here is derived from an EMBL/GenBank/DDBJ whole genome shotgun (WGS) entry which is preliminary data.</text>
</comment>
<sequence length="94" mass="10656">MEHPLGRFENGLCAADFGGSFDPYAPPIAMLTAEATWMRDMNFRAAQFLRQRNPSFTHFDLPAHGIRGNGHMMMSELNSDLIAQLMLDWLETIL</sequence>
<proteinExistence type="predicted"/>
<dbReference type="Proteomes" id="UP001168096">
    <property type="component" value="Unassembled WGS sequence"/>
</dbReference>
<evidence type="ECO:0000313" key="1">
    <source>
        <dbReference type="EMBL" id="MFJ1472474.1"/>
    </source>
</evidence>
<reference evidence="1" key="1">
    <citation type="submission" date="2024-11" db="EMBL/GenBank/DDBJ databases">
        <title>Description of Massilia orientalis sp. nov., isolated from rhizosphere soil of Ageratina adenophora.</title>
        <authorList>
            <person name="Wang Y."/>
        </authorList>
    </citation>
    <scope>NUCLEOTIDE SEQUENCE</scope>
    <source>
        <strain evidence="1">YIM B02787</strain>
    </source>
</reference>